<keyword evidence="3" id="KW-1185">Reference proteome</keyword>
<organism evidence="2 3">
    <name type="scientific">Microbulbifer taiwanensis</name>
    <dbReference type="NCBI Taxonomy" id="986746"/>
    <lineage>
        <taxon>Bacteria</taxon>
        <taxon>Pseudomonadati</taxon>
        <taxon>Pseudomonadota</taxon>
        <taxon>Gammaproteobacteria</taxon>
        <taxon>Cellvibrionales</taxon>
        <taxon>Microbulbiferaceae</taxon>
        <taxon>Microbulbifer</taxon>
    </lineage>
</organism>
<proteinExistence type="predicted"/>
<feature type="transmembrane region" description="Helical" evidence="1">
    <location>
        <begin position="117"/>
        <end position="139"/>
    </location>
</feature>
<feature type="transmembrane region" description="Helical" evidence="1">
    <location>
        <begin position="7"/>
        <end position="26"/>
    </location>
</feature>
<evidence type="ECO:0000256" key="1">
    <source>
        <dbReference type="SAM" id="Phobius"/>
    </source>
</evidence>
<keyword evidence="1" id="KW-1133">Transmembrane helix</keyword>
<keyword evidence="1" id="KW-0472">Membrane</keyword>
<dbReference type="RefSeq" id="WP_193189725.1">
    <property type="nucleotide sequence ID" value="NZ_JACZFR010000008.1"/>
</dbReference>
<dbReference type="Proteomes" id="UP001596425">
    <property type="component" value="Unassembled WGS sequence"/>
</dbReference>
<sequence>MNSLKAGGILMLLASVTHIAIIFGGADWYRFFGAGEEMALMQESGSYYPAVLTGFIALVLAIWSLYAFSGAGLMRRLPFIKPALATIAVILLARGFLGIPVVLFSDNPYFAELGSNLAFIIVSSIICLAIGLCYGFGAYQLYRSKSQGA</sequence>
<reference evidence="3" key="1">
    <citation type="journal article" date="2019" name="Int. J. Syst. Evol. Microbiol.">
        <title>The Global Catalogue of Microorganisms (GCM) 10K type strain sequencing project: providing services to taxonomists for standard genome sequencing and annotation.</title>
        <authorList>
            <consortium name="The Broad Institute Genomics Platform"/>
            <consortium name="The Broad Institute Genome Sequencing Center for Infectious Disease"/>
            <person name="Wu L."/>
            <person name="Ma J."/>
        </authorList>
    </citation>
    <scope>NUCLEOTIDE SEQUENCE [LARGE SCALE GENOMIC DNA]</scope>
    <source>
        <strain evidence="3">CGMCC 1.13718</strain>
    </source>
</reference>
<keyword evidence="1" id="KW-0812">Transmembrane</keyword>
<comment type="caution">
    <text evidence="2">The sequence shown here is derived from an EMBL/GenBank/DDBJ whole genome shotgun (WGS) entry which is preliminary data.</text>
</comment>
<accession>A0ABW1YS98</accession>
<dbReference type="EMBL" id="JBHSVR010000001">
    <property type="protein sequence ID" value="MFC6634285.1"/>
    <property type="molecule type" value="Genomic_DNA"/>
</dbReference>
<protein>
    <submittedName>
        <fullName evidence="2">Uncharacterized protein</fullName>
    </submittedName>
</protein>
<gene>
    <name evidence="2" type="ORF">ACFQBM_13375</name>
</gene>
<evidence type="ECO:0000313" key="2">
    <source>
        <dbReference type="EMBL" id="MFC6634285.1"/>
    </source>
</evidence>
<evidence type="ECO:0000313" key="3">
    <source>
        <dbReference type="Proteomes" id="UP001596425"/>
    </source>
</evidence>
<name>A0ABW1YS98_9GAMM</name>
<feature type="transmembrane region" description="Helical" evidence="1">
    <location>
        <begin position="46"/>
        <end position="71"/>
    </location>
</feature>
<feature type="transmembrane region" description="Helical" evidence="1">
    <location>
        <begin position="83"/>
        <end position="105"/>
    </location>
</feature>